<dbReference type="AlphaFoldDB" id="A0A0Z8NZF3"/>
<name>A0A0Z8NZF3_STRSU</name>
<accession>A0A0Z8NZF3</accession>
<dbReference type="EMBL" id="FIJK01000032">
    <property type="protein sequence ID" value="CYW36329.1"/>
    <property type="molecule type" value="Genomic_DNA"/>
</dbReference>
<dbReference type="Proteomes" id="UP000069526">
    <property type="component" value="Unassembled WGS sequence"/>
</dbReference>
<dbReference type="RefSeq" id="WP_044767987.1">
    <property type="nucleotide sequence ID" value="NZ_CEIH01000323.1"/>
</dbReference>
<protein>
    <submittedName>
        <fullName evidence="1">Uncharacterized protein</fullName>
    </submittedName>
</protein>
<evidence type="ECO:0000313" key="1">
    <source>
        <dbReference type="EMBL" id="CYW36329.1"/>
    </source>
</evidence>
<reference evidence="1 2" key="1">
    <citation type="submission" date="2016-02" db="EMBL/GenBank/DDBJ databases">
        <authorList>
            <consortium name="Pathogen Informatics"/>
        </authorList>
    </citation>
    <scope>NUCLEOTIDE SEQUENCE [LARGE SCALE GENOMIC DNA]</scope>
    <source>
        <strain evidence="1 2">SS1013</strain>
    </source>
</reference>
<evidence type="ECO:0000313" key="2">
    <source>
        <dbReference type="Proteomes" id="UP000069526"/>
    </source>
</evidence>
<organism evidence="1 2">
    <name type="scientific">Streptococcus suis</name>
    <dbReference type="NCBI Taxonomy" id="1307"/>
    <lineage>
        <taxon>Bacteria</taxon>
        <taxon>Bacillati</taxon>
        <taxon>Bacillota</taxon>
        <taxon>Bacilli</taxon>
        <taxon>Lactobacillales</taxon>
        <taxon>Streptococcaceae</taxon>
        <taxon>Streptococcus</taxon>
    </lineage>
</organism>
<gene>
    <name evidence="1" type="ORF">ERS132539_01380</name>
</gene>
<proteinExistence type="predicted"/>
<sequence>MFFSSAIFQKTTIELSFQQRLAPKLQALSQTKYYEGGEASKAMEHYAKMLNKVNEVGDLYSRANSEVFYLMNQWLEQDEVLAQNFRDSLQGGGQLADNLRQLFPPEEGGS</sequence>